<dbReference type="FunCoup" id="A0A286U9G2">
    <property type="interactions" value="562"/>
</dbReference>
<organism evidence="4 5">
    <name type="scientific">Pyrrhoderma noxium</name>
    <dbReference type="NCBI Taxonomy" id="2282107"/>
    <lineage>
        <taxon>Eukaryota</taxon>
        <taxon>Fungi</taxon>
        <taxon>Dikarya</taxon>
        <taxon>Basidiomycota</taxon>
        <taxon>Agaricomycotina</taxon>
        <taxon>Agaricomycetes</taxon>
        <taxon>Hymenochaetales</taxon>
        <taxon>Hymenochaetaceae</taxon>
        <taxon>Pyrrhoderma</taxon>
    </lineage>
</organism>
<dbReference type="PROSITE" id="PS51165">
    <property type="entry name" value="THUMP"/>
    <property type="match status" value="1"/>
</dbReference>
<comment type="caution">
    <text evidence="4">The sequence shown here is derived from an EMBL/GenBank/DDBJ whole genome shotgun (WGS) entry which is preliminary data.</text>
</comment>
<dbReference type="InParanoid" id="A0A286U9G2"/>
<accession>A0A286U9G2</accession>
<dbReference type="SUPFAM" id="SSF143437">
    <property type="entry name" value="THUMP domain-like"/>
    <property type="match status" value="1"/>
</dbReference>
<dbReference type="PANTHER" id="PTHR13452">
    <property type="entry name" value="THUMP DOMAIN CONTAINING PROTEIN 1-RELATED"/>
    <property type="match status" value="1"/>
</dbReference>
<evidence type="ECO:0000313" key="5">
    <source>
        <dbReference type="Proteomes" id="UP000217199"/>
    </source>
</evidence>
<dbReference type="SMART" id="SM00981">
    <property type="entry name" value="THUMP"/>
    <property type="match status" value="1"/>
</dbReference>
<feature type="compositionally biased region" description="Acidic residues" evidence="2">
    <location>
        <begin position="66"/>
        <end position="80"/>
    </location>
</feature>
<proteinExistence type="predicted"/>
<evidence type="ECO:0000256" key="1">
    <source>
        <dbReference type="PROSITE-ProRule" id="PRU00529"/>
    </source>
</evidence>
<dbReference type="Gene3D" id="3.30.2300.10">
    <property type="entry name" value="THUMP superfamily"/>
    <property type="match status" value="1"/>
</dbReference>
<keyword evidence="1" id="KW-0694">RNA-binding</keyword>
<name>A0A286U9G2_9AGAM</name>
<dbReference type="STRING" id="2282107.A0A286U9G2"/>
<feature type="region of interest" description="Disordered" evidence="2">
    <location>
        <begin position="1"/>
        <end position="23"/>
    </location>
</feature>
<keyword evidence="5" id="KW-1185">Reference proteome</keyword>
<feature type="domain" description="THUMP" evidence="3">
    <location>
        <begin position="131"/>
        <end position="240"/>
    </location>
</feature>
<dbReference type="CDD" id="cd11717">
    <property type="entry name" value="THUMP_THUMPD1_like"/>
    <property type="match status" value="1"/>
</dbReference>
<dbReference type="OrthoDB" id="367221at2759"/>
<dbReference type="EMBL" id="NBII01000008">
    <property type="protein sequence ID" value="PAV16195.1"/>
    <property type="molecule type" value="Genomic_DNA"/>
</dbReference>
<dbReference type="FunFam" id="3.30.2300.10:FF:000001">
    <property type="entry name" value="THUMP domain-containing protein 1"/>
    <property type="match status" value="1"/>
</dbReference>
<dbReference type="GO" id="GO:0003723">
    <property type="term" value="F:RNA binding"/>
    <property type="evidence" value="ECO:0007669"/>
    <property type="project" value="UniProtKB-UniRule"/>
</dbReference>
<dbReference type="InterPro" id="IPR004114">
    <property type="entry name" value="THUMP_dom"/>
</dbReference>
<dbReference type="Proteomes" id="UP000217199">
    <property type="component" value="Unassembled WGS sequence"/>
</dbReference>
<dbReference type="AlphaFoldDB" id="A0A286U9G2"/>
<evidence type="ECO:0000313" key="4">
    <source>
        <dbReference type="EMBL" id="PAV16195.1"/>
    </source>
</evidence>
<dbReference type="InterPro" id="IPR040183">
    <property type="entry name" value="THUMPD1-like"/>
</dbReference>
<feature type="region of interest" description="Disordered" evidence="2">
    <location>
        <begin position="58"/>
        <end position="84"/>
    </location>
</feature>
<sequence>MSDKRTKKHFRSDGSSVWSRRNIDGPGVWVACVKGKERQTVGEICDLFDSLAEELWPLEEEKSKDENEEDNTHEDEDEDPEKAIAKELQKLKRPRRERRFASCKIDSPCLVFISCKPPVDPVVLLEKHVNNVAQTGVTRTRSTLRLTPVSNSCDANIPEIISLCKRIAVPAFQSDAEGEPKSYRYKIEIRIRNHSTVTRDEVIKAIAECIPPPHTVNLDNPDLFILVEIFKATCGISVVRDYYRLKKFNVIELSQAVHAKQD</sequence>
<dbReference type="Pfam" id="PF02926">
    <property type="entry name" value="THUMP"/>
    <property type="match status" value="1"/>
</dbReference>
<reference evidence="4 5" key="1">
    <citation type="journal article" date="2017" name="Mol. Ecol.">
        <title>Comparative and population genomic landscape of Phellinus noxius: A hypervariable fungus causing root rot in trees.</title>
        <authorList>
            <person name="Chung C.L."/>
            <person name="Lee T.J."/>
            <person name="Akiba M."/>
            <person name="Lee H.H."/>
            <person name="Kuo T.H."/>
            <person name="Liu D."/>
            <person name="Ke H.M."/>
            <person name="Yokoi T."/>
            <person name="Roa M.B."/>
            <person name="Lu M.J."/>
            <person name="Chang Y.Y."/>
            <person name="Ann P.J."/>
            <person name="Tsai J.N."/>
            <person name="Chen C.Y."/>
            <person name="Tzean S.S."/>
            <person name="Ota Y."/>
            <person name="Hattori T."/>
            <person name="Sahashi N."/>
            <person name="Liou R.F."/>
            <person name="Kikuchi T."/>
            <person name="Tsai I.J."/>
        </authorList>
    </citation>
    <scope>NUCLEOTIDE SEQUENCE [LARGE SCALE GENOMIC DNA]</scope>
    <source>
        <strain evidence="4 5">FFPRI411160</strain>
    </source>
</reference>
<dbReference type="GO" id="GO:0006400">
    <property type="term" value="P:tRNA modification"/>
    <property type="evidence" value="ECO:0007669"/>
    <property type="project" value="InterPro"/>
</dbReference>
<evidence type="ECO:0000259" key="3">
    <source>
        <dbReference type="PROSITE" id="PS51165"/>
    </source>
</evidence>
<dbReference type="PANTHER" id="PTHR13452:SF10">
    <property type="entry name" value="THUMP DOMAIN-CONTAINING PROTEIN 1"/>
    <property type="match status" value="1"/>
</dbReference>
<gene>
    <name evidence="4" type="ORF">PNOK_0781500</name>
</gene>
<protein>
    <recommendedName>
        <fullName evidence="3">THUMP domain-containing protein</fullName>
    </recommendedName>
</protein>
<evidence type="ECO:0000256" key="2">
    <source>
        <dbReference type="SAM" id="MobiDB-lite"/>
    </source>
</evidence>
<feature type="compositionally biased region" description="Basic residues" evidence="2">
    <location>
        <begin position="1"/>
        <end position="10"/>
    </location>
</feature>